<dbReference type="PANTHER" id="PTHR34220">
    <property type="entry name" value="SENSOR HISTIDINE KINASE YPDA"/>
    <property type="match status" value="1"/>
</dbReference>
<dbReference type="STRING" id="1189621.A3SI_02858"/>
<proteinExistence type="predicted"/>
<dbReference type="PANTHER" id="PTHR34220:SF7">
    <property type="entry name" value="SENSOR HISTIDINE KINASE YPDA"/>
    <property type="match status" value="1"/>
</dbReference>
<dbReference type="GO" id="GO:0000155">
    <property type="term" value="F:phosphorelay sensor kinase activity"/>
    <property type="evidence" value="ECO:0007669"/>
    <property type="project" value="InterPro"/>
</dbReference>
<gene>
    <name evidence="3" type="ORF">A3SI_02858</name>
</gene>
<dbReference type="PATRIC" id="fig|1189621.3.peg.602"/>
<dbReference type="InterPro" id="IPR036890">
    <property type="entry name" value="HATPase_C_sf"/>
</dbReference>
<keyword evidence="4" id="KW-1185">Reference proteome</keyword>
<evidence type="ECO:0000256" key="1">
    <source>
        <dbReference type="SAM" id="Phobius"/>
    </source>
</evidence>
<reference evidence="3 4" key="1">
    <citation type="submission" date="2012-05" db="EMBL/GenBank/DDBJ databases">
        <title>Genome sequence of Nitritalea halalkaliphila LW7.</title>
        <authorList>
            <person name="Jangir P.K."/>
            <person name="Singh A."/>
            <person name="Shivaji S."/>
            <person name="Sharma R."/>
        </authorList>
    </citation>
    <scope>NUCLEOTIDE SEQUENCE [LARGE SCALE GENOMIC DNA]</scope>
    <source>
        <strain evidence="3 4">LW7</strain>
    </source>
</reference>
<feature type="transmembrane region" description="Helical" evidence="1">
    <location>
        <begin position="88"/>
        <end position="109"/>
    </location>
</feature>
<dbReference type="Proteomes" id="UP000005551">
    <property type="component" value="Unassembled WGS sequence"/>
</dbReference>
<feature type="domain" description="Signal transduction histidine kinase internal region" evidence="2">
    <location>
        <begin position="212"/>
        <end position="289"/>
    </location>
</feature>
<dbReference type="InterPro" id="IPR050640">
    <property type="entry name" value="Bact_2-comp_sensor_kinase"/>
</dbReference>
<feature type="transmembrane region" description="Helical" evidence="1">
    <location>
        <begin position="55"/>
        <end position="76"/>
    </location>
</feature>
<dbReference type="Pfam" id="PF06580">
    <property type="entry name" value="His_kinase"/>
    <property type="match status" value="1"/>
</dbReference>
<keyword evidence="3" id="KW-0418">Kinase</keyword>
<dbReference type="AlphaFoldDB" id="I5C9G4"/>
<evidence type="ECO:0000313" key="3">
    <source>
        <dbReference type="EMBL" id="EIM78466.1"/>
    </source>
</evidence>
<keyword evidence="1" id="KW-0472">Membrane</keyword>
<dbReference type="SUPFAM" id="SSF55874">
    <property type="entry name" value="ATPase domain of HSP90 chaperone/DNA topoisomerase II/histidine kinase"/>
    <property type="match status" value="1"/>
</dbReference>
<organism evidence="3 4">
    <name type="scientific">Nitritalea halalkaliphila LW7</name>
    <dbReference type="NCBI Taxonomy" id="1189621"/>
    <lineage>
        <taxon>Bacteria</taxon>
        <taxon>Pseudomonadati</taxon>
        <taxon>Bacteroidota</taxon>
        <taxon>Cytophagia</taxon>
        <taxon>Cytophagales</taxon>
        <taxon>Cyclobacteriaceae</taxon>
        <taxon>Nitritalea</taxon>
    </lineage>
</organism>
<evidence type="ECO:0000313" key="4">
    <source>
        <dbReference type="Proteomes" id="UP000005551"/>
    </source>
</evidence>
<dbReference type="GO" id="GO:0016020">
    <property type="term" value="C:membrane"/>
    <property type="evidence" value="ECO:0007669"/>
    <property type="project" value="InterPro"/>
</dbReference>
<dbReference type="InterPro" id="IPR010559">
    <property type="entry name" value="Sig_transdc_His_kin_internal"/>
</dbReference>
<accession>I5C9G4</accession>
<protein>
    <submittedName>
        <fullName evidence="3">Signal transduction histidine kinase</fullName>
    </submittedName>
</protein>
<name>I5C9G4_9BACT</name>
<evidence type="ECO:0000259" key="2">
    <source>
        <dbReference type="Pfam" id="PF06580"/>
    </source>
</evidence>
<dbReference type="EMBL" id="AJYA01000005">
    <property type="protein sequence ID" value="EIM78466.1"/>
    <property type="molecule type" value="Genomic_DNA"/>
</dbReference>
<sequence>MGFADGKCFICCLSKRAFRPWAQKALKKVPLRQRPSHENTAMESSLSVPTQKSRLVSLLIHVLGWASFGFVLFLVTPLSWKVELPDAFWGKQAFILLLLVLAFYFNMLYLVPKLLFSKHNYLFLLLILLAGAGYLGLLLIYDDWVDMQRQMHEAFRPDVPYTPKPRNLFYFMNNLWIFFLAVGTSTAVAAVQKWQSDERQRRAMERERVNSELSYLKAQINPHFFFNTLNNIYALTNIEVDRAKQALLKLSRMMRYVLYETQKDLTPLQKEIDFLHDYIELMQLRLTDSVTVEMDITPLDRHATIAPMLLLPLVENCFKHGISTKEPCTIRISLALTEESLTLRTQNQIFTANKDTPEGKASGIGIANTRRRLELLYPDRYKLTQETREETQTFIATLSLKLS</sequence>
<keyword evidence="1" id="KW-0812">Transmembrane</keyword>
<keyword evidence="3" id="KW-0808">Transferase</keyword>
<keyword evidence="1" id="KW-1133">Transmembrane helix</keyword>
<comment type="caution">
    <text evidence="3">The sequence shown here is derived from an EMBL/GenBank/DDBJ whole genome shotgun (WGS) entry which is preliminary data.</text>
</comment>
<feature type="transmembrane region" description="Helical" evidence="1">
    <location>
        <begin position="168"/>
        <end position="191"/>
    </location>
</feature>
<feature type="transmembrane region" description="Helical" evidence="1">
    <location>
        <begin position="121"/>
        <end position="141"/>
    </location>
</feature>
<dbReference type="Gene3D" id="3.30.565.10">
    <property type="entry name" value="Histidine kinase-like ATPase, C-terminal domain"/>
    <property type="match status" value="1"/>
</dbReference>